<dbReference type="SUPFAM" id="SSF55653">
    <property type="entry name" value="Ribosomal protein L9 C-domain"/>
    <property type="match status" value="1"/>
</dbReference>
<feature type="region of interest" description="Disordered" evidence="8">
    <location>
        <begin position="178"/>
        <end position="202"/>
    </location>
</feature>
<comment type="function">
    <text evidence="7">Binds to the 23S rRNA.</text>
</comment>
<dbReference type="GO" id="GO:1990904">
    <property type="term" value="C:ribonucleoprotein complex"/>
    <property type="evidence" value="ECO:0007669"/>
    <property type="project" value="UniProtKB-KW"/>
</dbReference>
<dbReference type="EMBL" id="BJNF01000045">
    <property type="protein sequence ID" value="GEC15926.1"/>
    <property type="molecule type" value="Genomic_DNA"/>
</dbReference>
<dbReference type="GO" id="GO:0005840">
    <property type="term" value="C:ribosome"/>
    <property type="evidence" value="ECO:0007669"/>
    <property type="project" value="UniProtKB-KW"/>
</dbReference>
<evidence type="ECO:0000313" key="10">
    <source>
        <dbReference type="EMBL" id="GEC15926.1"/>
    </source>
</evidence>
<evidence type="ECO:0000259" key="9">
    <source>
        <dbReference type="PROSITE" id="PS00651"/>
    </source>
</evidence>
<dbReference type="GO" id="GO:0003735">
    <property type="term" value="F:structural constituent of ribosome"/>
    <property type="evidence" value="ECO:0007669"/>
    <property type="project" value="InterPro"/>
</dbReference>
<reference evidence="10 11" key="1">
    <citation type="submission" date="2019-06" db="EMBL/GenBank/DDBJ databases">
        <title>Whole genome shotgun sequence of Nitrobacter winogradskyi NBRC 14297.</title>
        <authorList>
            <person name="Hosoyama A."/>
            <person name="Uohara A."/>
            <person name="Ohji S."/>
            <person name="Ichikawa N."/>
        </authorList>
    </citation>
    <scope>NUCLEOTIDE SEQUENCE [LARGE SCALE GENOMIC DNA]</scope>
    <source>
        <strain evidence="10 11">NBRC 14297</strain>
    </source>
</reference>
<dbReference type="Pfam" id="PF01281">
    <property type="entry name" value="Ribosomal_L9_N"/>
    <property type="match status" value="1"/>
</dbReference>
<dbReference type="PANTHER" id="PTHR21368">
    <property type="entry name" value="50S RIBOSOMAL PROTEIN L9"/>
    <property type="match status" value="1"/>
</dbReference>
<dbReference type="RefSeq" id="WP_141383585.1">
    <property type="nucleotide sequence ID" value="NZ_BJNF01000045.1"/>
</dbReference>
<proteinExistence type="inferred from homology"/>
<dbReference type="InterPro" id="IPR020069">
    <property type="entry name" value="Ribosomal_bL9_C"/>
</dbReference>
<evidence type="ECO:0000256" key="3">
    <source>
        <dbReference type="ARBA" id="ARBA00022884"/>
    </source>
</evidence>
<evidence type="ECO:0000256" key="5">
    <source>
        <dbReference type="ARBA" id="ARBA00023274"/>
    </source>
</evidence>
<evidence type="ECO:0000313" key="11">
    <source>
        <dbReference type="Proteomes" id="UP000318825"/>
    </source>
</evidence>
<dbReference type="PROSITE" id="PS00651">
    <property type="entry name" value="RIBOSOMAL_L9"/>
    <property type="match status" value="1"/>
</dbReference>
<dbReference type="InterPro" id="IPR020594">
    <property type="entry name" value="Ribosomal_bL9_bac/chp"/>
</dbReference>
<dbReference type="Proteomes" id="UP000318825">
    <property type="component" value="Unassembled WGS sequence"/>
</dbReference>
<dbReference type="Gene3D" id="3.10.430.100">
    <property type="entry name" value="Ribosomal protein L9, C-terminal domain"/>
    <property type="match status" value="1"/>
</dbReference>
<dbReference type="Gene3D" id="3.40.5.10">
    <property type="entry name" value="Ribosomal protein L9, N-terminal domain"/>
    <property type="match status" value="1"/>
</dbReference>
<protein>
    <recommendedName>
        <fullName evidence="6 7">Large ribosomal subunit protein bL9</fullName>
    </recommendedName>
</protein>
<evidence type="ECO:0000256" key="8">
    <source>
        <dbReference type="SAM" id="MobiDB-lite"/>
    </source>
</evidence>
<gene>
    <name evidence="7 10" type="primary">rplI</name>
    <name evidence="10" type="ORF">NWI01_18180</name>
</gene>
<dbReference type="HAMAP" id="MF_00503">
    <property type="entry name" value="Ribosomal_bL9"/>
    <property type="match status" value="1"/>
</dbReference>
<keyword evidence="5 7" id="KW-0687">Ribonucleoprotein</keyword>
<dbReference type="InterPro" id="IPR036935">
    <property type="entry name" value="Ribosomal_bL9_N_sf"/>
</dbReference>
<dbReference type="AlphaFoldDB" id="A0A4Y3WFA9"/>
<dbReference type="Pfam" id="PF03948">
    <property type="entry name" value="Ribosomal_L9_C"/>
    <property type="match status" value="1"/>
</dbReference>
<dbReference type="NCBIfam" id="TIGR00158">
    <property type="entry name" value="L9"/>
    <property type="match status" value="1"/>
</dbReference>
<evidence type="ECO:0000256" key="4">
    <source>
        <dbReference type="ARBA" id="ARBA00022980"/>
    </source>
</evidence>
<evidence type="ECO:0000256" key="7">
    <source>
        <dbReference type="HAMAP-Rule" id="MF_00503"/>
    </source>
</evidence>
<keyword evidence="3 7" id="KW-0694">RNA-binding</keyword>
<dbReference type="InterPro" id="IPR009027">
    <property type="entry name" value="Ribosomal_bL9/RNase_H1_N"/>
</dbReference>
<comment type="similarity">
    <text evidence="1 7">Belongs to the bacterial ribosomal protein bL9 family.</text>
</comment>
<evidence type="ECO:0000256" key="6">
    <source>
        <dbReference type="ARBA" id="ARBA00035292"/>
    </source>
</evidence>
<dbReference type="GO" id="GO:0006412">
    <property type="term" value="P:translation"/>
    <property type="evidence" value="ECO:0007669"/>
    <property type="project" value="UniProtKB-UniRule"/>
</dbReference>
<accession>A0A4Y3WFA9</accession>
<sequence length="202" mass="21944">MEIILLERVAKLGQMGEVVKVKDGFARNFLLRRGKALRATAENRAKYDGMKAELEANNIKAKGEAATVAEKINGRDIVVIRQASETGQLFGSVTVRDIVAALAADGIIVSRPQVWLDAPIKTIGQQKLTVAVHPEVEAEITVTIARSADEAERIQRGEDISTRQEDRDAAAEAIAAAGEFFDPDAQHDDEPAAENEQNAEEK</sequence>
<organism evidence="10 11">
    <name type="scientific">Nitrobacter winogradskyi</name>
    <name type="common">Nitrobacter agilis</name>
    <dbReference type="NCBI Taxonomy" id="913"/>
    <lineage>
        <taxon>Bacteria</taxon>
        <taxon>Pseudomonadati</taxon>
        <taxon>Pseudomonadota</taxon>
        <taxon>Alphaproteobacteria</taxon>
        <taxon>Hyphomicrobiales</taxon>
        <taxon>Nitrobacteraceae</taxon>
        <taxon>Nitrobacter</taxon>
    </lineage>
</organism>
<dbReference type="OrthoDB" id="9788336at2"/>
<feature type="domain" description="Ribosomal protein L9" evidence="9">
    <location>
        <begin position="13"/>
        <end position="40"/>
    </location>
</feature>
<dbReference type="InterPro" id="IPR036791">
    <property type="entry name" value="Ribosomal_bL9_C_sf"/>
</dbReference>
<keyword evidence="2 7" id="KW-0699">rRNA-binding</keyword>
<dbReference type="GO" id="GO:0019843">
    <property type="term" value="F:rRNA binding"/>
    <property type="evidence" value="ECO:0007669"/>
    <property type="project" value="UniProtKB-UniRule"/>
</dbReference>
<keyword evidence="4 7" id="KW-0689">Ribosomal protein</keyword>
<evidence type="ECO:0000256" key="1">
    <source>
        <dbReference type="ARBA" id="ARBA00010605"/>
    </source>
</evidence>
<dbReference type="InterPro" id="IPR000244">
    <property type="entry name" value="Ribosomal_bL9"/>
</dbReference>
<dbReference type="InterPro" id="IPR020070">
    <property type="entry name" value="Ribosomal_bL9_N"/>
</dbReference>
<comment type="caution">
    <text evidence="10">The sequence shown here is derived from an EMBL/GenBank/DDBJ whole genome shotgun (WGS) entry which is preliminary data.</text>
</comment>
<name>A0A4Y3WFA9_NITWI</name>
<dbReference type="SUPFAM" id="SSF55658">
    <property type="entry name" value="L9 N-domain-like"/>
    <property type="match status" value="1"/>
</dbReference>
<evidence type="ECO:0000256" key="2">
    <source>
        <dbReference type="ARBA" id="ARBA00022730"/>
    </source>
</evidence>